<dbReference type="PANTHER" id="PTHR46254:SF3">
    <property type="entry name" value="SECRETED PROTEIN"/>
    <property type="match status" value="1"/>
</dbReference>
<evidence type="ECO:0000313" key="2">
    <source>
        <dbReference type="Proteomes" id="UP000006718"/>
    </source>
</evidence>
<dbReference type="PANTHER" id="PTHR46254">
    <property type="entry name" value="PROTEIN GVQW1-RELATED"/>
    <property type="match status" value="1"/>
</dbReference>
<reference evidence="1" key="4">
    <citation type="submission" date="2025-09" db="UniProtKB">
        <authorList>
            <consortium name="Ensembl"/>
        </authorList>
    </citation>
    <scope>IDENTIFICATION</scope>
    <source>
        <strain evidence="1">17573</strain>
    </source>
</reference>
<dbReference type="GeneTree" id="ENSGT00940000161627"/>
<sequence>MSPRCSRGAECQHTHTHTHTHTQSHNTQRSYLFIYLKMGSCCVTQAAVQWHDHSSLQPCAPNLKRSSCLSLLSHWDYRRSPPHLADFLFFVETGFPYVAQASLELLASSNPSSSVSQVAGIQRSLL</sequence>
<accession>A0A5F8AHG4</accession>
<dbReference type="Ensembl" id="ENSMMUT00000088193.1">
    <property type="protein sequence ID" value="ENSMMUP00000076397.1"/>
    <property type="gene ID" value="ENSMMUG00000057422.1"/>
</dbReference>
<organism evidence="1 2">
    <name type="scientific">Macaca mulatta</name>
    <name type="common">Rhesus macaque</name>
    <dbReference type="NCBI Taxonomy" id="9544"/>
    <lineage>
        <taxon>Eukaryota</taxon>
        <taxon>Metazoa</taxon>
        <taxon>Chordata</taxon>
        <taxon>Craniata</taxon>
        <taxon>Vertebrata</taxon>
        <taxon>Euteleostomi</taxon>
        <taxon>Mammalia</taxon>
        <taxon>Eutheria</taxon>
        <taxon>Euarchontoglires</taxon>
        <taxon>Primates</taxon>
        <taxon>Haplorrhini</taxon>
        <taxon>Catarrhini</taxon>
        <taxon>Cercopithecidae</taxon>
        <taxon>Cercopithecinae</taxon>
        <taxon>Macaca</taxon>
    </lineage>
</organism>
<dbReference type="VEuPathDB" id="HostDB:ENSMMUG00000057422"/>
<dbReference type="InParanoid" id="A0A5F8AHG4"/>
<dbReference type="PRINTS" id="PR02045">
    <property type="entry name" value="F138DOMAIN"/>
</dbReference>
<proteinExistence type="predicted"/>
<reference evidence="1" key="3">
    <citation type="submission" date="2025-08" db="UniProtKB">
        <authorList>
            <consortium name="Ensembl"/>
        </authorList>
    </citation>
    <scope>IDENTIFICATION</scope>
    <source>
        <strain evidence="1">17573</strain>
    </source>
</reference>
<name>A0A5F8AHG4_MACMU</name>
<evidence type="ECO:0000313" key="1">
    <source>
        <dbReference type="Ensembl" id="ENSMMUP00000076397.1"/>
    </source>
</evidence>
<reference evidence="1" key="2">
    <citation type="submission" date="2019-01" db="EMBL/GenBank/DDBJ databases">
        <authorList>
            <person name="Graves T."/>
            <person name="Eichler E.E."/>
            <person name="Wilson R.K."/>
        </authorList>
    </citation>
    <scope>NUCLEOTIDE SEQUENCE [LARGE SCALE GENOMIC DNA]</scope>
    <source>
        <strain evidence="1">17573</strain>
    </source>
</reference>
<keyword evidence="2" id="KW-1185">Reference proteome</keyword>
<protein>
    <submittedName>
        <fullName evidence="1">Uncharacterized protein</fullName>
    </submittedName>
</protein>
<dbReference type="AlphaFoldDB" id="A0A5F8AHG4"/>
<reference evidence="2" key="1">
    <citation type="journal article" date="2007" name="Science">
        <title>Evolutionary and biomedical insights from the rhesus macaque genome.</title>
        <authorList>
            <person name="Gibbs R.A."/>
            <person name="Rogers J."/>
            <person name="Katze M.G."/>
            <person name="Bumgarner R."/>
            <person name="Weinstock G.M."/>
            <person name="Mardis E.R."/>
            <person name="Remington K.A."/>
            <person name="Strausberg R.L."/>
            <person name="Venter J.C."/>
            <person name="Wilson R.K."/>
            <person name="Batzer M.A."/>
            <person name="Bustamante C.D."/>
            <person name="Eichler E.E."/>
            <person name="Hahn M.W."/>
            <person name="Hardison R.C."/>
            <person name="Makova K.D."/>
            <person name="Miller W."/>
            <person name="Milosavljevic A."/>
            <person name="Palermo R.E."/>
            <person name="Siepel A."/>
            <person name="Sikela J.M."/>
            <person name="Attaway T."/>
            <person name="Bell S."/>
            <person name="Bernard K.E."/>
            <person name="Buhay C.J."/>
            <person name="Chandrabose M.N."/>
            <person name="Dao M."/>
            <person name="Davis C."/>
            <person name="Delehaunty K.D."/>
            <person name="Ding Y."/>
            <person name="Dinh H.H."/>
            <person name="Dugan-Rocha S."/>
            <person name="Fulton L.A."/>
            <person name="Gabisi R.A."/>
            <person name="Garner T.T."/>
            <person name="Godfrey J."/>
            <person name="Hawes A.C."/>
            <person name="Hernandez J."/>
            <person name="Hines S."/>
            <person name="Holder M."/>
            <person name="Hume J."/>
            <person name="Jhangiani S.N."/>
            <person name="Joshi V."/>
            <person name="Khan Z.M."/>
            <person name="Kirkness E.F."/>
            <person name="Cree A."/>
            <person name="Fowler R.G."/>
            <person name="Lee S."/>
            <person name="Lewis L.R."/>
            <person name="Li Z."/>
            <person name="Liu Y.-S."/>
            <person name="Moore S.M."/>
            <person name="Muzny D."/>
            <person name="Nazareth L.V."/>
            <person name="Ngo D.N."/>
            <person name="Okwuonu G.O."/>
            <person name="Pai G."/>
            <person name="Parker D."/>
            <person name="Paul H.A."/>
            <person name="Pfannkoch C."/>
            <person name="Pohl C.S."/>
            <person name="Rogers Y.-H.C."/>
            <person name="Ruiz S.J."/>
            <person name="Sabo A."/>
            <person name="Santibanez J."/>
            <person name="Schneider B.W."/>
            <person name="Smith S.M."/>
            <person name="Sodergren E."/>
            <person name="Svatek A.F."/>
            <person name="Utterback T.R."/>
            <person name="Vattathil S."/>
            <person name="Warren W."/>
            <person name="White C.S."/>
            <person name="Chinwalla A.T."/>
            <person name="Feng Y."/>
            <person name="Halpern A.L."/>
            <person name="Hillier L.W."/>
            <person name="Huang X."/>
            <person name="Minx P."/>
            <person name="Nelson J.O."/>
            <person name="Pepin K.H."/>
            <person name="Qin X."/>
            <person name="Sutton G.G."/>
            <person name="Venter E."/>
            <person name="Walenz B.P."/>
            <person name="Wallis J.W."/>
            <person name="Worley K.C."/>
            <person name="Yang S.-P."/>
            <person name="Jones S.M."/>
            <person name="Marra M.A."/>
            <person name="Rocchi M."/>
            <person name="Schein J.E."/>
            <person name="Baertsch R."/>
            <person name="Clarke L."/>
            <person name="Csuros M."/>
            <person name="Glasscock J."/>
            <person name="Harris R.A."/>
            <person name="Havlak P."/>
            <person name="Jackson A.R."/>
            <person name="Jiang H."/>
            <person name="Liu Y."/>
            <person name="Messina D.N."/>
            <person name="Shen Y."/>
            <person name="Song H.X.-Z."/>
            <person name="Wylie T."/>
            <person name="Zhang L."/>
            <person name="Birney E."/>
            <person name="Han K."/>
            <person name="Konkel M.K."/>
            <person name="Lee J."/>
            <person name="Smit A.F.A."/>
            <person name="Ullmer B."/>
            <person name="Wang H."/>
            <person name="Xing J."/>
            <person name="Burhans R."/>
            <person name="Cheng Z."/>
            <person name="Karro J.E."/>
            <person name="Ma J."/>
            <person name="Raney B."/>
            <person name="She X."/>
            <person name="Cox M.J."/>
            <person name="Demuth J.P."/>
            <person name="Dumas L.J."/>
            <person name="Han S.-G."/>
            <person name="Hopkins J."/>
            <person name="Karimpour-Fard A."/>
            <person name="Kim Y.H."/>
            <person name="Pollack J.R."/>
            <person name="Vinar T."/>
            <person name="Addo-Quaye C."/>
            <person name="Degenhardt J."/>
            <person name="Denby A."/>
            <person name="Hubisz M.J."/>
            <person name="Indap A."/>
            <person name="Kosiol C."/>
            <person name="Lahn B.T."/>
            <person name="Lawson H.A."/>
            <person name="Marklein A."/>
            <person name="Nielsen R."/>
            <person name="Vallender E.J."/>
            <person name="Clark A.G."/>
            <person name="Ferguson B."/>
            <person name="Hernandez R.D."/>
            <person name="Hirani K."/>
            <person name="Kehrer-Sawatzki H."/>
            <person name="Kolb J."/>
            <person name="Patil S."/>
            <person name="Pu L.-L."/>
            <person name="Ren Y."/>
            <person name="Smith D.G."/>
            <person name="Wheeler D.A."/>
            <person name="Schenck I."/>
            <person name="Ball E.V."/>
            <person name="Chen R."/>
            <person name="Cooper D.N."/>
            <person name="Giardine B."/>
            <person name="Hsu F."/>
            <person name="Kent W.J."/>
            <person name="Lesk A."/>
            <person name="Nelson D.L."/>
            <person name="O'brien W.E."/>
            <person name="Pruefer K."/>
            <person name="Stenson P.D."/>
            <person name="Wallace J.C."/>
            <person name="Ke H."/>
            <person name="Liu X.-M."/>
            <person name="Wang P."/>
            <person name="Xiang A.P."/>
            <person name="Yang F."/>
            <person name="Barber G.P."/>
            <person name="Haussler D."/>
            <person name="Karolchik D."/>
            <person name="Kern A.D."/>
            <person name="Kuhn R.M."/>
            <person name="Smith K.E."/>
            <person name="Zwieg A.S."/>
        </authorList>
    </citation>
    <scope>NUCLEOTIDE SEQUENCE [LARGE SCALE GENOMIC DNA]</scope>
    <source>
        <strain evidence="2">17573</strain>
    </source>
</reference>
<dbReference type="Proteomes" id="UP000006718">
    <property type="component" value="Chromosome 4"/>
</dbReference>